<dbReference type="GO" id="GO:0003924">
    <property type="term" value="F:GTPase activity"/>
    <property type="evidence" value="ECO:0000318"/>
    <property type="project" value="GO_Central"/>
</dbReference>
<reference evidence="2" key="2">
    <citation type="journal article" date="2007" name="Science">
        <title>Draft genome sequence of the sexually transmitted pathogen Trichomonas vaginalis.</title>
        <authorList>
            <person name="Carlton J.M."/>
            <person name="Hirt R.P."/>
            <person name="Silva J.C."/>
            <person name="Delcher A.L."/>
            <person name="Schatz M."/>
            <person name="Zhao Q."/>
            <person name="Wortman J.R."/>
            <person name="Bidwell S.L."/>
            <person name="Alsmark U.C.M."/>
            <person name="Besteiro S."/>
            <person name="Sicheritz-Ponten T."/>
            <person name="Noel C.J."/>
            <person name="Dacks J.B."/>
            <person name="Foster P.G."/>
            <person name="Simillion C."/>
            <person name="Van de Peer Y."/>
            <person name="Miranda-Saavedra D."/>
            <person name="Barton G.J."/>
            <person name="Westrop G.D."/>
            <person name="Mueller S."/>
            <person name="Dessi D."/>
            <person name="Fiori P.L."/>
            <person name="Ren Q."/>
            <person name="Paulsen I."/>
            <person name="Zhang H."/>
            <person name="Bastida-Corcuera F.D."/>
            <person name="Simoes-Barbosa A."/>
            <person name="Brown M.T."/>
            <person name="Hayes R.D."/>
            <person name="Mukherjee M."/>
            <person name="Okumura C.Y."/>
            <person name="Schneider R."/>
            <person name="Smith A.J."/>
            <person name="Vanacova S."/>
            <person name="Villalvazo M."/>
            <person name="Haas B.J."/>
            <person name="Pertea M."/>
            <person name="Feldblyum T.V."/>
            <person name="Utterback T.R."/>
            <person name="Shu C.L."/>
            <person name="Osoegawa K."/>
            <person name="de Jong P.J."/>
            <person name="Hrdy I."/>
            <person name="Horvathova L."/>
            <person name="Zubacova Z."/>
            <person name="Dolezal P."/>
            <person name="Malik S.B."/>
            <person name="Logsdon J.M. Jr."/>
            <person name="Henze K."/>
            <person name="Gupta A."/>
            <person name="Wang C.C."/>
            <person name="Dunne R.L."/>
            <person name="Upcroft J.A."/>
            <person name="Upcroft P."/>
            <person name="White O."/>
            <person name="Salzberg S.L."/>
            <person name="Tang P."/>
            <person name="Chiu C.-H."/>
            <person name="Lee Y.-S."/>
            <person name="Embley T.M."/>
            <person name="Coombs G.H."/>
            <person name="Mottram J.C."/>
            <person name="Tachezy J."/>
            <person name="Fraser-Liggett C.M."/>
            <person name="Johnson P.J."/>
        </authorList>
    </citation>
    <scope>NUCLEOTIDE SEQUENCE [LARGE SCALE GENOMIC DNA]</scope>
    <source>
        <strain evidence="2">G3</strain>
    </source>
</reference>
<sequence>MPRAKIIIIGQSTVGKSCIALRAKNDEFNENIAPTIGAASLNLTMKNNAGQDIEFNIWDTAGQEKYRSLVPMYFSEAACAFLVYDITNEVSFNVLNEFDSLLAQKAPPNIIKLVIGNKIDLAENREVDKNKAANYTKDIGAIKYFEVSAKTGEGIKDIFEYLANLPELPIEKTEEDDFVELNNMSTQPKQKKCC</sequence>
<keyword evidence="3" id="KW-1185">Reference proteome</keyword>
<dbReference type="VEuPathDB" id="TrichDB:TVAGG3_0865340"/>
<dbReference type="InterPro" id="IPR001806">
    <property type="entry name" value="Small_GTPase"/>
</dbReference>
<dbReference type="SMR" id="A0A8U0WPH5"/>
<dbReference type="SMART" id="SM00174">
    <property type="entry name" value="RHO"/>
    <property type="match status" value="1"/>
</dbReference>
<dbReference type="PROSITE" id="PS51421">
    <property type="entry name" value="RAS"/>
    <property type="match status" value="1"/>
</dbReference>
<dbReference type="FunFam" id="3.40.50.300:FF:000808">
    <property type="entry name" value="Small GTP-binding protein, putative"/>
    <property type="match status" value="1"/>
</dbReference>
<dbReference type="SUPFAM" id="SSF52540">
    <property type="entry name" value="P-loop containing nucleoside triphosphate hydrolases"/>
    <property type="match status" value="1"/>
</dbReference>
<dbReference type="AlphaFoldDB" id="A0A8U0WPH5"/>
<protein>
    <submittedName>
        <fullName evidence="2">Small GTP-binding protein, putative</fullName>
    </submittedName>
</protein>
<reference evidence="2" key="1">
    <citation type="submission" date="2006-10" db="EMBL/GenBank/DDBJ databases">
        <authorList>
            <person name="Amadeo P."/>
            <person name="Zhao Q."/>
            <person name="Wortman J."/>
            <person name="Fraser-Liggett C."/>
            <person name="Carlton J."/>
        </authorList>
    </citation>
    <scope>NUCLEOTIDE SEQUENCE</scope>
    <source>
        <strain evidence="2">G3</strain>
    </source>
</reference>
<dbReference type="GO" id="GO:0005769">
    <property type="term" value="C:early endosome"/>
    <property type="evidence" value="ECO:0000318"/>
    <property type="project" value="GO_Central"/>
</dbReference>
<evidence type="ECO:0000256" key="1">
    <source>
        <dbReference type="ARBA" id="ARBA00022741"/>
    </source>
</evidence>
<dbReference type="PRINTS" id="PR00449">
    <property type="entry name" value="RASTRNSFRMNG"/>
</dbReference>
<dbReference type="EMBL" id="DS113416">
    <property type="protein sequence ID" value="EAY06724.1"/>
    <property type="molecule type" value="Genomic_DNA"/>
</dbReference>
<dbReference type="SMART" id="SM00173">
    <property type="entry name" value="RAS"/>
    <property type="match status" value="1"/>
</dbReference>
<name>A0A8U0WPH5_TRIV3</name>
<dbReference type="OMA" id="SNESKCC"/>
<accession>A0A8U0WPH5</accession>
<dbReference type="Gene3D" id="3.40.50.300">
    <property type="entry name" value="P-loop containing nucleotide triphosphate hydrolases"/>
    <property type="match status" value="1"/>
</dbReference>
<proteinExistence type="predicted"/>
<organism evidence="2 3">
    <name type="scientific">Trichomonas vaginalis (strain ATCC PRA-98 / G3)</name>
    <dbReference type="NCBI Taxonomy" id="412133"/>
    <lineage>
        <taxon>Eukaryota</taxon>
        <taxon>Metamonada</taxon>
        <taxon>Parabasalia</taxon>
        <taxon>Trichomonadida</taxon>
        <taxon>Trichomonadidae</taxon>
        <taxon>Trichomonas</taxon>
    </lineage>
</organism>
<dbReference type="PANTHER" id="PTHR47978">
    <property type="match status" value="1"/>
</dbReference>
<gene>
    <name evidence="2" type="ORF">TVAG_310110</name>
</gene>
<dbReference type="Proteomes" id="UP000001542">
    <property type="component" value="Unassembled WGS sequence"/>
</dbReference>
<dbReference type="CDD" id="cd00154">
    <property type="entry name" value="Rab"/>
    <property type="match status" value="1"/>
</dbReference>
<dbReference type="SMART" id="SM00175">
    <property type="entry name" value="RAB"/>
    <property type="match status" value="1"/>
</dbReference>
<dbReference type="SMART" id="SM00176">
    <property type="entry name" value="RAN"/>
    <property type="match status" value="1"/>
</dbReference>
<dbReference type="RefSeq" id="XP_001318947.1">
    <property type="nucleotide sequence ID" value="XM_001318912.1"/>
</dbReference>
<dbReference type="KEGG" id="tva:4764603"/>
<dbReference type="GO" id="GO:0006886">
    <property type="term" value="P:intracellular protein transport"/>
    <property type="evidence" value="ECO:0000318"/>
    <property type="project" value="GO_Central"/>
</dbReference>
<dbReference type="NCBIfam" id="TIGR00231">
    <property type="entry name" value="small_GTP"/>
    <property type="match status" value="1"/>
</dbReference>
<dbReference type="GO" id="GO:0005525">
    <property type="term" value="F:GTP binding"/>
    <property type="evidence" value="ECO:0007669"/>
    <property type="project" value="InterPro"/>
</dbReference>
<dbReference type="OrthoDB" id="63533at2759"/>
<keyword evidence="1" id="KW-0547">Nucleotide-binding</keyword>
<dbReference type="GO" id="GO:0012505">
    <property type="term" value="C:endomembrane system"/>
    <property type="evidence" value="ECO:0000318"/>
    <property type="project" value="GO_Central"/>
</dbReference>
<dbReference type="Pfam" id="PF00071">
    <property type="entry name" value="Ras"/>
    <property type="match status" value="1"/>
</dbReference>
<evidence type="ECO:0000313" key="3">
    <source>
        <dbReference type="Proteomes" id="UP000001542"/>
    </source>
</evidence>
<dbReference type="PROSITE" id="PS51419">
    <property type="entry name" value="RAB"/>
    <property type="match status" value="1"/>
</dbReference>
<dbReference type="InterPro" id="IPR005225">
    <property type="entry name" value="Small_GTP-bd"/>
</dbReference>
<evidence type="ECO:0000313" key="2">
    <source>
        <dbReference type="EMBL" id="EAY06724.1"/>
    </source>
</evidence>
<dbReference type="InterPro" id="IPR027417">
    <property type="entry name" value="P-loop_NTPase"/>
</dbReference>